<dbReference type="Gene3D" id="1.10.357.50">
    <property type="match status" value="1"/>
</dbReference>
<dbReference type="EMBL" id="MCFH01000043">
    <property type="protein sequence ID" value="ORX44809.1"/>
    <property type="molecule type" value="Genomic_DNA"/>
</dbReference>
<dbReference type="InterPro" id="IPR014770">
    <property type="entry name" value="Munc13_1"/>
</dbReference>
<feature type="compositionally biased region" description="Polar residues" evidence="1">
    <location>
        <begin position="55"/>
        <end position="65"/>
    </location>
</feature>
<feature type="compositionally biased region" description="Basic and acidic residues" evidence="1">
    <location>
        <begin position="111"/>
        <end position="156"/>
    </location>
</feature>
<reference evidence="5 6" key="2">
    <citation type="submission" date="2016-08" db="EMBL/GenBank/DDBJ databases">
        <title>Pervasive Adenine N6-methylation of Active Genes in Fungi.</title>
        <authorList>
            <consortium name="DOE Joint Genome Institute"/>
            <person name="Mondo S.J."/>
            <person name="Dannebaum R.O."/>
            <person name="Kuo R.C."/>
            <person name="Labutti K."/>
            <person name="Haridas S."/>
            <person name="Kuo A."/>
            <person name="Salamov A."/>
            <person name="Ahrendt S.R."/>
            <person name="Lipzen A."/>
            <person name="Sullivan W."/>
            <person name="Andreopoulos W.B."/>
            <person name="Clum A."/>
            <person name="Lindquist E."/>
            <person name="Daum C."/>
            <person name="Ramamoorthy G.K."/>
            <person name="Gryganskyi A."/>
            <person name="Culley D."/>
            <person name="Magnuson J.K."/>
            <person name="James T.Y."/>
            <person name="O'Malley M.A."/>
            <person name="Stajich J.E."/>
            <person name="Spatafora J.W."/>
            <person name="Visel A."/>
            <person name="Grigoriev I.V."/>
        </authorList>
    </citation>
    <scope>NUCLEOTIDE SEQUENCE [LARGE SCALE GENOMIC DNA]</scope>
    <source>
        <strain evidence="6">finn</strain>
    </source>
</reference>
<dbReference type="Gene3D" id="1.20.58.1100">
    <property type="match status" value="1"/>
</dbReference>
<dbReference type="STRING" id="1754191.A0A1Y1V323"/>
<organism evidence="5 6">
    <name type="scientific">Piromyces finnis</name>
    <dbReference type="NCBI Taxonomy" id="1754191"/>
    <lineage>
        <taxon>Eukaryota</taxon>
        <taxon>Fungi</taxon>
        <taxon>Fungi incertae sedis</taxon>
        <taxon>Chytridiomycota</taxon>
        <taxon>Chytridiomycota incertae sedis</taxon>
        <taxon>Neocallimastigomycetes</taxon>
        <taxon>Neocallimastigales</taxon>
        <taxon>Neocallimastigaceae</taxon>
        <taxon>Piromyces</taxon>
    </lineage>
</organism>
<dbReference type="PROSITE" id="PS50004">
    <property type="entry name" value="C2"/>
    <property type="match status" value="2"/>
</dbReference>
<name>A0A1Y1V323_9FUNG</name>
<dbReference type="OrthoDB" id="2015333at2759"/>
<comment type="caution">
    <text evidence="5">The sequence shown here is derived from an EMBL/GenBank/DDBJ whole genome shotgun (WGS) entry which is preliminary data.</text>
</comment>
<reference evidence="5 6" key="1">
    <citation type="submission" date="2016-08" db="EMBL/GenBank/DDBJ databases">
        <title>Genomes of anaerobic fungi encode conserved fungal cellulosomes for biomass hydrolysis.</title>
        <authorList>
            <consortium name="DOE Joint Genome Institute"/>
            <person name="Haitjema C.H."/>
            <person name="Gilmore S.P."/>
            <person name="Henske J.K."/>
            <person name="Solomon K.V."/>
            <person name="De Groot R."/>
            <person name="Kuo A."/>
            <person name="Mondo S.J."/>
            <person name="Salamov A.A."/>
            <person name="Labutti K."/>
            <person name="Zhao Z."/>
            <person name="Chiniquy J."/>
            <person name="Barry K."/>
            <person name="Brewer H.M."/>
            <person name="Purvine S.O."/>
            <person name="Wright A.T."/>
            <person name="Boxma B."/>
            <person name="Van Alen T."/>
            <person name="Hackstein J.H."/>
            <person name="Baker S.E."/>
            <person name="Grigoriev I.V."/>
            <person name="O'Malley M.A."/>
        </authorList>
    </citation>
    <scope>NUCLEOTIDE SEQUENCE [LARGE SCALE GENOMIC DNA]</scope>
    <source>
        <strain evidence="6">finn</strain>
    </source>
</reference>
<dbReference type="PANTHER" id="PTHR47263:SF1">
    <property type="entry name" value="C2 DOMAIN PROTEIN (AFU_ORTHOLOGUE AFUA_7G02350)"/>
    <property type="match status" value="1"/>
</dbReference>
<dbReference type="SUPFAM" id="SSF49562">
    <property type="entry name" value="C2 domain (Calcium/lipid-binding domain, CaLB)"/>
    <property type="match status" value="2"/>
</dbReference>
<feature type="compositionally biased region" description="Low complexity" evidence="1">
    <location>
        <begin position="157"/>
        <end position="166"/>
    </location>
</feature>
<dbReference type="InterPro" id="IPR000008">
    <property type="entry name" value="C2_dom"/>
</dbReference>
<dbReference type="Gene3D" id="2.60.40.150">
    <property type="entry name" value="C2 domain"/>
    <property type="match status" value="2"/>
</dbReference>
<feature type="region of interest" description="Disordered" evidence="1">
    <location>
        <begin position="271"/>
        <end position="489"/>
    </location>
</feature>
<accession>A0A1Y1V323</accession>
<dbReference type="PANTHER" id="PTHR47263">
    <property type="entry name" value="ADENYLATE CYCLASE ACTIVATION PROTEIN GIT1"/>
    <property type="match status" value="1"/>
</dbReference>
<feature type="compositionally biased region" description="Polar residues" evidence="1">
    <location>
        <begin position="200"/>
        <end position="210"/>
    </location>
</feature>
<evidence type="ECO:0000259" key="4">
    <source>
        <dbReference type="PROSITE" id="PS51259"/>
    </source>
</evidence>
<feature type="compositionally biased region" description="Polar residues" evidence="1">
    <location>
        <begin position="31"/>
        <end position="45"/>
    </location>
</feature>
<dbReference type="PROSITE" id="PS51259">
    <property type="entry name" value="MHD2"/>
    <property type="match status" value="1"/>
</dbReference>
<evidence type="ECO:0000259" key="2">
    <source>
        <dbReference type="PROSITE" id="PS50004"/>
    </source>
</evidence>
<feature type="compositionally biased region" description="Basic and acidic residues" evidence="1">
    <location>
        <begin position="167"/>
        <end position="188"/>
    </location>
</feature>
<feature type="domain" description="MHD1" evidence="3">
    <location>
        <begin position="1026"/>
        <end position="1149"/>
    </location>
</feature>
<proteinExistence type="predicted"/>
<feature type="domain" description="MHD2" evidence="4">
    <location>
        <begin position="1451"/>
        <end position="1571"/>
    </location>
</feature>
<feature type="region of interest" description="Disordered" evidence="1">
    <location>
        <begin position="1"/>
        <end position="259"/>
    </location>
</feature>
<dbReference type="PROSITE" id="PS51258">
    <property type="entry name" value="MHD1"/>
    <property type="match status" value="1"/>
</dbReference>
<evidence type="ECO:0008006" key="7">
    <source>
        <dbReference type="Google" id="ProtNLM"/>
    </source>
</evidence>
<gene>
    <name evidence="5" type="ORF">BCR36DRAFT_585935</name>
</gene>
<dbReference type="Proteomes" id="UP000193719">
    <property type="component" value="Unassembled WGS sequence"/>
</dbReference>
<dbReference type="InterPro" id="IPR052811">
    <property type="entry name" value="Glucose_resp_signaling"/>
</dbReference>
<dbReference type="InterPro" id="IPR014772">
    <property type="entry name" value="Munc13_dom-2"/>
</dbReference>
<feature type="compositionally biased region" description="Basic and acidic residues" evidence="1">
    <location>
        <begin position="77"/>
        <end position="95"/>
    </location>
</feature>
<dbReference type="Pfam" id="PF06292">
    <property type="entry name" value="MUN"/>
    <property type="match status" value="1"/>
</dbReference>
<sequence length="1621" mass="186280">MRKGLPQPRQVGTPMQSRGPPRPNDYYDGYSRNSPNSSMTRNGNVYESPRYVGGNRQQEQFSRSGSRMEGATPQLRYNDERRGVGPRPERPERRYPLRPPTDDDSSSSSRYDLDRSRSEYSRERARSRGRLDPRGGTEPRERGRYDRDYGSRERENINNLRSNSSSRVRDNEPPRPSRPRRDTSRSRGGDYANSPALGSPSLSHSKSQGANDRYRGRPTRTTSENRSRQDSDASSRSSSRTGERDRSARSTASSNLSDLFGKFENEIEATLSETFSSKDSNSVKYASSSRDMDRREREARERREKEREAREREREAREKEVREREREAREKEAREAREREAREREAKEREAREREAKEREAREREAREREAREREARERREKERQERLRNKSNNDDFDLPRPQRVGVSTPDLPRPARNQSNNIEKTPSRPPRQESCDVVKSNSSSPHSPRSEISRSASSVGNLARSASTAKNIGPHRGRVPPPLPVPEMPSDIAAVTQDDQDVDTLTISSKYRDHFIDHLISQEYTDPTQDDFVTMEGYYMWDEKTDNRPFPDVLAQLVDHRFSQEWIDEQNRKLEEKKKVQQPAVPLRSGDSSVEVTMVIKVVRARGIIAKEGKSRNPYCEMNFDGSTFHTEKCDNTLEPYWNQHLEIKAKNLTENITLKVWDKKAKGKFWKKDDNDEFLGMATISVGELITKSARSGFISQWYPLGKRADKKDKHVGGQILVEATMGGTTDTSNERSMSNQQQQQLSDYELLQSQLVSCKVSFKKLYTTLLKSCLEHDLTYMRPDIDGYSITSEILSDEAKILLKVFGKKWVIGDAFQVISYLEQVFLMHQNNKVPIPVVVATFDVLHDSMKKDGWLPEYERPHLIELLDEMEGFHSKQVCHYREYFPKAQPEGALQNAILLWRMIFKNRIFRDQHPELPESFREEIRKKVSNHVENRYTKLLGLSSPFVETTEDILCGLAKLADLIVEDIEDDLKYYHVIFSQEVNIVSISAETYLKNFIQELENNSERIASPEAVEASKSTFELYSRVKLMDQQYAKLVPKGKRFSIGTSFNIEKWFKEFVLSWLKAQQDKTIEWVKNAIDSDKMEKTSEEIPHSSSVVDLFSIMFEELELLKGLEWSDIDQYTEFVTSFAKIVTKAIEQYCDSMQSGEIKKDEGANKINPLLAGAAAAFGLETETHQPTDIANESCVKLCNIEEALLKLDEMYKSLQEQNIKKVAKPKVNKVRASDGTITGTFGLEIVFGENIKPCNKNGLSSPYVLVKLPDGTPIPIGNDGVPVQQTLELARSSVVHDSVNPIWDETFQISILPTKAIEIFVYNKTSFLTSDELCGKKVVRLSSGWCDHQTHDIWIKLEPQGRLLIRITMDGEGEDLAFFFKNARQRLMRALIDFLRALVYRISPYTREVLTKACKDNEAAPLPNKSIFSLTKSFSNLTPSGKSIDAKLTPQEAEEALLPLTEYLDKNLETLCSSLSSKMAQEIIFRTWCDILVILENLMVPQMYGAVERDRRILNKRQVNFIEVALDILFNFFHAEGEGLGLPKSTLRKAPKYRDIKDLINNYFLTVEELKKAYESSSKKQQQLLKLLRLYSQVGDDSTQKEEARVYLEKELESLNNKDSESDK</sequence>
<feature type="compositionally biased region" description="Basic and acidic residues" evidence="1">
    <location>
        <begin position="290"/>
        <end position="401"/>
    </location>
</feature>
<evidence type="ECO:0000256" key="1">
    <source>
        <dbReference type="SAM" id="MobiDB-lite"/>
    </source>
</evidence>
<keyword evidence="6" id="KW-1185">Reference proteome</keyword>
<feature type="compositionally biased region" description="Polar residues" evidence="1">
    <location>
        <begin position="271"/>
        <end position="289"/>
    </location>
</feature>
<dbReference type="SMART" id="SM00239">
    <property type="entry name" value="C2"/>
    <property type="match status" value="2"/>
</dbReference>
<evidence type="ECO:0000313" key="5">
    <source>
        <dbReference type="EMBL" id="ORX44809.1"/>
    </source>
</evidence>
<dbReference type="InterPro" id="IPR035892">
    <property type="entry name" value="C2_domain_sf"/>
</dbReference>
<feature type="domain" description="C2" evidence="2">
    <location>
        <begin position="580"/>
        <end position="705"/>
    </location>
</feature>
<protein>
    <recommendedName>
        <fullName evidence="7">C2 domain-containing protein</fullName>
    </recommendedName>
</protein>
<evidence type="ECO:0000313" key="6">
    <source>
        <dbReference type="Proteomes" id="UP000193719"/>
    </source>
</evidence>
<dbReference type="InterPro" id="IPR010439">
    <property type="entry name" value="MUN_dom"/>
</dbReference>
<evidence type="ECO:0000259" key="3">
    <source>
        <dbReference type="PROSITE" id="PS51258"/>
    </source>
</evidence>
<feature type="domain" description="C2" evidence="2">
    <location>
        <begin position="1218"/>
        <end position="1352"/>
    </location>
</feature>
<dbReference type="Pfam" id="PF00168">
    <property type="entry name" value="C2"/>
    <property type="match status" value="2"/>
</dbReference>
<feature type="compositionally biased region" description="Basic and acidic residues" evidence="1">
    <location>
        <begin position="223"/>
        <end position="233"/>
    </location>
</feature>
<dbReference type="CDD" id="cd00030">
    <property type="entry name" value="C2"/>
    <property type="match status" value="1"/>
</dbReference>